<evidence type="ECO:0000256" key="2">
    <source>
        <dbReference type="ARBA" id="ARBA00022630"/>
    </source>
</evidence>
<evidence type="ECO:0000313" key="7">
    <source>
        <dbReference type="Proteomes" id="UP001600888"/>
    </source>
</evidence>
<organism evidence="6 7">
    <name type="scientific">Diaporthe vaccinii</name>
    <dbReference type="NCBI Taxonomy" id="105482"/>
    <lineage>
        <taxon>Eukaryota</taxon>
        <taxon>Fungi</taxon>
        <taxon>Dikarya</taxon>
        <taxon>Ascomycota</taxon>
        <taxon>Pezizomycotina</taxon>
        <taxon>Sordariomycetes</taxon>
        <taxon>Sordariomycetidae</taxon>
        <taxon>Diaporthales</taxon>
        <taxon>Diaporthaceae</taxon>
        <taxon>Diaporthe</taxon>
        <taxon>Diaporthe eres species complex</taxon>
    </lineage>
</organism>
<keyword evidence="7" id="KW-1185">Reference proteome</keyword>
<comment type="caution">
    <text evidence="6">The sequence shown here is derived from an EMBL/GenBank/DDBJ whole genome shotgun (WGS) entry which is preliminary data.</text>
</comment>
<dbReference type="InterPro" id="IPR036188">
    <property type="entry name" value="FAD/NAD-bd_sf"/>
</dbReference>
<gene>
    <name evidence="6" type="ORF">FJTKL_09773</name>
</gene>
<sequence>MQMAVKNLKEDGLDVTCFEARSWIGGIWNYSEDESLSVAASTILNSSKYRSAISDWPFPGDTDDFPTWRQMWEYFQGYADQFQLRPHIQLNTRVTAVARDGDTWAVELLGKDGSSRREHFDKVAIANGSFTAPKWPKLPGIEQFKGRALHAIDFHRPETFKDQRVLLIGLHASAQDVASSLLGHARQLYVSHRNGVNLLPRYDPKGAVFDAALTLNMTKFMLFATTWFPNVLSWLLDKFMVSASKAAFPRVTTSWNFFPAPSIATTTPLIADEIYPLLESGFCEPVTTVAKITGPKTVELKDGRVLEDIDAIIYTTGYDLSTPFVDKEHNPHVTPGSPPYLYRGTFSLHEDPKVRNSIAFLGHAAVYFIGFVQLELIIMAVSQIWCGKSSLSPLSDMKTWYRGFTEWRQNLLNRQKSQATFYTLTQPLTDHMRWLEDTAGTDVFDHFGWFSRKAWSFWWSDRKFYNLCANGLFTPTIWRLFETGKRKAWPRAKEQILLDNEAARAQVRDRSARLKRTVDKKTL</sequence>
<evidence type="ECO:0000256" key="4">
    <source>
        <dbReference type="ARBA" id="ARBA00022857"/>
    </source>
</evidence>
<dbReference type="InterPro" id="IPR000960">
    <property type="entry name" value="Flavin_mOase"/>
</dbReference>
<dbReference type="EMBL" id="JBAWTH010000041">
    <property type="protein sequence ID" value="KAL2283735.1"/>
    <property type="molecule type" value="Genomic_DNA"/>
</dbReference>
<dbReference type="PANTHER" id="PTHR23023">
    <property type="entry name" value="DIMETHYLANILINE MONOOXYGENASE"/>
    <property type="match status" value="1"/>
</dbReference>
<evidence type="ECO:0000256" key="5">
    <source>
        <dbReference type="ARBA" id="ARBA00023002"/>
    </source>
</evidence>
<dbReference type="Pfam" id="PF00743">
    <property type="entry name" value="FMO-like"/>
    <property type="match status" value="1"/>
</dbReference>
<evidence type="ECO:0000256" key="3">
    <source>
        <dbReference type="ARBA" id="ARBA00022827"/>
    </source>
</evidence>
<keyword evidence="4" id="KW-0521">NADP</keyword>
<keyword evidence="3" id="KW-0274">FAD</keyword>
<proteinExistence type="inferred from homology"/>
<dbReference type="InterPro" id="IPR050346">
    <property type="entry name" value="FMO-like"/>
</dbReference>
<dbReference type="InterPro" id="IPR020946">
    <property type="entry name" value="Flavin_mOase-like"/>
</dbReference>
<accession>A0ABR4EN29</accession>
<evidence type="ECO:0000256" key="1">
    <source>
        <dbReference type="ARBA" id="ARBA00009183"/>
    </source>
</evidence>
<dbReference type="SUPFAM" id="SSF51905">
    <property type="entry name" value="FAD/NAD(P)-binding domain"/>
    <property type="match status" value="1"/>
</dbReference>
<name>A0ABR4EN29_9PEZI</name>
<keyword evidence="2" id="KW-0285">Flavoprotein</keyword>
<protein>
    <submittedName>
        <fullName evidence="6">Uncharacterized protein</fullName>
    </submittedName>
</protein>
<keyword evidence="5" id="KW-0560">Oxidoreductase</keyword>
<dbReference type="Proteomes" id="UP001600888">
    <property type="component" value="Unassembled WGS sequence"/>
</dbReference>
<dbReference type="Gene3D" id="3.50.50.60">
    <property type="entry name" value="FAD/NAD(P)-binding domain"/>
    <property type="match status" value="1"/>
</dbReference>
<evidence type="ECO:0000313" key="6">
    <source>
        <dbReference type="EMBL" id="KAL2283735.1"/>
    </source>
</evidence>
<comment type="similarity">
    <text evidence="1">Belongs to the FMO family.</text>
</comment>
<reference evidence="6 7" key="1">
    <citation type="submission" date="2024-03" db="EMBL/GenBank/DDBJ databases">
        <title>A high-quality draft genome sequence of Diaporthe vaccinii, a causative agent of upright dieback and viscid rot disease in cranberry plants.</title>
        <authorList>
            <person name="Sarrasin M."/>
            <person name="Lang B.F."/>
            <person name="Burger G."/>
        </authorList>
    </citation>
    <scope>NUCLEOTIDE SEQUENCE [LARGE SCALE GENOMIC DNA]</scope>
    <source>
        <strain evidence="6 7">IS7</strain>
    </source>
</reference>
<dbReference type="PRINTS" id="PR00370">
    <property type="entry name" value="FMOXYGENASE"/>
</dbReference>